<comment type="function">
    <text evidence="7">Binds to the 23S rRNA.</text>
</comment>
<evidence type="ECO:0000313" key="10">
    <source>
        <dbReference type="Proteomes" id="UP000256373"/>
    </source>
</evidence>
<evidence type="ECO:0000256" key="3">
    <source>
        <dbReference type="ARBA" id="ARBA00022884"/>
    </source>
</evidence>
<evidence type="ECO:0000256" key="2">
    <source>
        <dbReference type="ARBA" id="ARBA00022730"/>
    </source>
</evidence>
<dbReference type="InterPro" id="IPR020594">
    <property type="entry name" value="Ribosomal_bL9_bac/chp"/>
</dbReference>
<dbReference type="PANTHER" id="PTHR21368">
    <property type="entry name" value="50S RIBOSOMAL PROTEIN L9"/>
    <property type="match status" value="1"/>
</dbReference>
<evidence type="ECO:0000256" key="1">
    <source>
        <dbReference type="ARBA" id="ARBA00010605"/>
    </source>
</evidence>
<organism evidence="9 10">
    <name type="scientific">Dyadobacter luteus</name>
    <dbReference type="NCBI Taxonomy" id="2259619"/>
    <lineage>
        <taxon>Bacteria</taxon>
        <taxon>Pseudomonadati</taxon>
        <taxon>Bacteroidota</taxon>
        <taxon>Cytophagia</taxon>
        <taxon>Cytophagales</taxon>
        <taxon>Spirosomataceae</taxon>
        <taxon>Dyadobacter</taxon>
    </lineage>
</organism>
<dbReference type="GO" id="GO:0006412">
    <property type="term" value="P:translation"/>
    <property type="evidence" value="ECO:0007669"/>
    <property type="project" value="UniProtKB-UniRule"/>
</dbReference>
<gene>
    <name evidence="7" type="primary">rplI</name>
    <name evidence="9" type="ORF">DSL64_17515</name>
</gene>
<dbReference type="HAMAP" id="MF_00503">
    <property type="entry name" value="Ribosomal_bL9"/>
    <property type="match status" value="1"/>
</dbReference>
<dbReference type="InterPro" id="IPR000244">
    <property type="entry name" value="Ribosomal_bL9"/>
</dbReference>
<keyword evidence="2 7" id="KW-0699">rRNA-binding</keyword>
<evidence type="ECO:0000313" key="9">
    <source>
        <dbReference type="EMBL" id="REA59450.1"/>
    </source>
</evidence>
<dbReference type="Proteomes" id="UP000256373">
    <property type="component" value="Unassembled WGS sequence"/>
</dbReference>
<dbReference type="GO" id="GO:1990904">
    <property type="term" value="C:ribonucleoprotein complex"/>
    <property type="evidence" value="ECO:0007669"/>
    <property type="project" value="UniProtKB-KW"/>
</dbReference>
<dbReference type="EMBL" id="QNUL01000015">
    <property type="protein sequence ID" value="REA59450.1"/>
    <property type="molecule type" value="Genomic_DNA"/>
</dbReference>
<dbReference type="Pfam" id="PF03948">
    <property type="entry name" value="Ribosomal_L9_C"/>
    <property type="match status" value="1"/>
</dbReference>
<dbReference type="GO" id="GO:0003735">
    <property type="term" value="F:structural constituent of ribosome"/>
    <property type="evidence" value="ECO:0007669"/>
    <property type="project" value="InterPro"/>
</dbReference>
<dbReference type="Gene3D" id="3.40.5.10">
    <property type="entry name" value="Ribosomal protein L9, N-terminal domain"/>
    <property type="match status" value="1"/>
</dbReference>
<evidence type="ECO:0000256" key="4">
    <source>
        <dbReference type="ARBA" id="ARBA00022980"/>
    </source>
</evidence>
<proteinExistence type="inferred from homology"/>
<dbReference type="InterPro" id="IPR036935">
    <property type="entry name" value="Ribosomal_bL9_N_sf"/>
</dbReference>
<protein>
    <recommendedName>
        <fullName evidence="6 7">Large ribosomal subunit protein bL9</fullName>
    </recommendedName>
</protein>
<dbReference type="Pfam" id="PF01281">
    <property type="entry name" value="Ribosomal_L9_N"/>
    <property type="match status" value="1"/>
</dbReference>
<dbReference type="InterPro" id="IPR020069">
    <property type="entry name" value="Ribosomal_bL9_C"/>
</dbReference>
<dbReference type="GO" id="GO:0005840">
    <property type="term" value="C:ribosome"/>
    <property type="evidence" value="ECO:0007669"/>
    <property type="project" value="UniProtKB-KW"/>
</dbReference>
<evidence type="ECO:0000256" key="7">
    <source>
        <dbReference type="HAMAP-Rule" id="MF_00503"/>
    </source>
</evidence>
<evidence type="ECO:0000256" key="6">
    <source>
        <dbReference type="ARBA" id="ARBA00035292"/>
    </source>
</evidence>
<evidence type="ECO:0000256" key="5">
    <source>
        <dbReference type="ARBA" id="ARBA00023274"/>
    </source>
</evidence>
<comment type="caution">
    <text evidence="9">The sequence shown here is derived from an EMBL/GenBank/DDBJ whole genome shotgun (WGS) entry which is preliminary data.</text>
</comment>
<dbReference type="AlphaFoldDB" id="A0A3D8Y970"/>
<keyword evidence="4 7" id="KW-0689">Ribosomal protein</keyword>
<evidence type="ECO:0000259" key="8">
    <source>
        <dbReference type="PROSITE" id="PS00651"/>
    </source>
</evidence>
<reference evidence="9 10" key="1">
    <citation type="submission" date="2018-07" db="EMBL/GenBank/DDBJ databases">
        <title>Dyadobacter roseus sp. nov., isolated from rose rhizosphere soil.</title>
        <authorList>
            <person name="Chen L."/>
        </authorList>
    </citation>
    <scope>NUCLEOTIDE SEQUENCE [LARGE SCALE GENOMIC DNA]</scope>
    <source>
        <strain evidence="9 10">RS19</strain>
    </source>
</reference>
<dbReference type="InterPro" id="IPR009027">
    <property type="entry name" value="Ribosomal_bL9/RNase_H1_N"/>
</dbReference>
<dbReference type="RefSeq" id="WP_115832224.1">
    <property type="nucleotide sequence ID" value="NZ_QNUL01000015.1"/>
</dbReference>
<dbReference type="OrthoDB" id="9788336at2"/>
<sequence>MEIILITDIAGVGYKNDIVTVKAGYGRNYLIPQGFALLANASNRKIVAENVRQAAHKAEKLKKDAEDIASAIGDLTIDIRTVVGESGRIFGRVTNTQVADILKSKGFDIDRKKITVDDVKSIGTYSALIDLHKEVKHKISLNVIAAEDNN</sequence>
<keyword evidence="3 7" id="KW-0694">RNA-binding</keyword>
<accession>A0A3D8Y970</accession>
<feature type="domain" description="Ribosomal protein L9" evidence="8">
    <location>
        <begin position="13"/>
        <end position="40"/>
    </location>
</feature>
<name>A0A3D8Y970_9BACT</name>
<keyword evidence="10" id="KW-1185">Reference proteome</keyword>
<comment type="similarity">
    <text evidence="1 7">Belongs to the bacterial ribosomal protein bL9 family.</text>
</comment>
<dbReference type="SUPFAM" id="SSF55658">
    <property type="entry name" value="L9 N-domain-like"/>
    <property type="match status" value="1"/>
</dbReference>
<dbReference type="SUPFAM" id="SSF55653">
    <property type="entry name" value="Ribosomal protein L9 C-domain"/>
    <property type="match status" value="1"/>
</dbReference>
<dbReference type="NCBIfam" id="TIGR00158">
    <property type="entry name" value="L9"/>
    <property type="match status" value="1"/>
</dbReference>
<dbReference type="PROSITE" id="PS00651">
    <property type="entry name" value="RIBOSOMAL_L9"/>
    <property type="match status" value="1"/>
</dbReference>
<dbReference type="InterPro" id="IPR020070">
    <property type="entry name" value="Ribosomal_bL9_N"/>
</dbReference>
<dbReference type="GO" id="GO:0019843">
    <property type="term" value="F:rRNA binding"/>
    <property type="evidence" value="ECO:0007669"/>
    <property type="project" value="UniProtKB-UniRule"/>
</dbReference>
<dbReference type="Gene3D" id="3.10.430.100">
    <property type="entry name" value="Ribosomal protein L9, C-terminal domain"/>
    <property type="match status" value="1"/>
</dbReference>
<dbReference type="InterPro" id="IPR036791">
    <property type="entry name" value="Ribosomal_bL9_C_sf"/>
</dbReference>
<keyword evidence="5 7" id="KW-0687">Ribonucleoprotein</keyword>